<gene>
    <name evidence="2" type="primary">AlNc14C710G12424</name>
    <name evidence="2" type="ORF">ALNC14_139610</name>
</gene>
<reference evidence="2" key="2">
    <citation type="submission" date="2011-02" db="EMBL/GenBank/DDBJ databases">
        <authorList>
            <person name="MacLean D."/>
        </authorList>
    </citation>
    <scope>NUCLEOTIDE SEQUENCE</scope>
</reference>
<dbReference type="AlphaFoldDB" id="F0X1W0"/>
<organism evidence="2">
    <name type="scientific">Albugo laibachii Nc14</name>
    <dbReference type="NCBI Taxonomy" id="890382"/>
    <lineage>
        <taxon>Eukaryota</taxon>
        <taxon>Sar</taxon>
        <taxon>Stramenopiles</taxon>
        <taxon>Oomycota</taxon>
        <taxon>Peronosporomycetes</taxon>
        <taxon>Albuginales</taxon>
        <taxon>Albuginaceae</taxon>
        <taxon>Albugo</taxon>
    </lineage>
</organism>
<sequence length="142" mass="15483">MASPPTQMNFRTRPKQAPPLLLPTSSSDGGDGTASTAPDDSGTQSAAPPPPNAIVATGAAKDSMEFDSWDDFNLYLNFYMATSFQVRKSVSISFAINGVCRQAKQNHRKNLLERVADSGVVAVLLQVSRMHAFWRVQIQREV</sequence>
<protein>
    <submittedName>
        <fullName evidence="2">AlNc14C710G12424 protein</fullName>
    </submittedName>
</protein>
<dbReference type="HOGENOM" id="CLU_1819406_0_0_1"/>
<reference evidence="2" key="1">
    <citation type="journal article" date="2011" name="PLoS Biol.">
        <title>Gene gain and loss during evolution of obligate parasitism in the white rust pathogen of Arabidopsis thaliana.</title>
        <authorList>
            <person name="Kemen E."/>
            <person name="Gardiner A."/>
            <person name="Schultz-Larsen T."/>
            <person name="Kemen A.C."/>
            <person name="Balmuth A.L."/>
            <person name="Robert-Seilaniantz A."/>
            <person name="Bailey K."/>
            <person name="Holub E."/>
            <person name="Studholme D.J."/>
            <person name="Maclean D."/>
            <person name="Jones J.D."/>
        </authorList>
    </citation>
    <scope>NUCLEOTIDE SEQUENCE</scope>
</reference>
<evidence type="ECO:0000313" key="2">
    <source>
        <dbReference type="EMBL" id="CCA27817.1"/>
    </source>
</evidence>
<feature type="compositionally biased region" description="Polar residues" evidence="1">
    <location>
        <begin position="1"/>
        <end position="10"/>
    </location>
</feature>
<evidence type="ECO:0000256" key="1">
    <source>
        <dbReference type="SAM" id="MobiDB-lite"/>
    </source>
</evidence>
<accession>F0X1W0</accession>
<feature type="region of interest" description="Disordered" evidence="1">
    <location>
        <begin position="1"/>
        <end position="55"/>
    </location>
</feature>
<dbReference type="EMBL" id="FR824683">
    <property type="protein sequence ID" value="CCA27817.1"/>
    <property type="molecule type" value="Genomic_DNA"/>
</dbReference>
<feature type="compositionally biased region" description="Low complexity" evidence="1">
    <location>
        <begin position="22"/>
        <end position="37"/>
    </location>
</feature>
<name>F0X1W0_9STRA</name>
<proteinExistence type="predicted"/>